<name>A0A138AW84_9ACTN</name>
<reference evidence="3" key="1">
    <citation type="submission" date="2016-02" db="EMBL/GenBank/DDBJ databases">
        <authorList>
            <person name="Wen L."/>
            <person name="He K."/>
            <person name="Yang H."/>
        </authorList>
    </citation>
    <scope>NUCLEOTIDE SEQUENCE [LARGE SCALE GENOMIC DNA]</scope>
    <source>
        <strain evidence="3">JCM 15929</strain>
    </source>
</reference>
<dbReference type="Proteomes" id="UP000070258">
    <property type="component" value="Unassembled WGS sequence"/>
</dbReference>
<dbReference type="AlphaFoldDB" id="A0A138AW84"/>
<gene>
    <name evidence="2" type="ORF">AXK60_02050</name>
</gene>
<protein>
    <recommendedName>
        <fullName evidence="1">HTH cro/C1-type domain-containing protein</fullName>
    </recommendedName>
</protein>
<comment type="caution">
    <text evidence="2">The sequence shown here is derived from an EMBL/GenBank/DDBJ whole genome shotgun (WGS) entry which is preliminary data.</text>
</comment>
<sequence>MTRTALPADVLHLMQHRRELLGLSDDDEDTLAAHRRRARSAVQDRRWAEDRERHYWARYRRQGDVRDATNVGARIARERERLHMSVDDLAEVTGMYPVEVEMIEAGEATVIRDQLIDIAEALFTSVAVLTGEEPARV</sequence>
<dbReference type="PROSITE" id="PS50943">
    <property type="entry name" value="HTH_CROC1"/>
    <property type="match status" value="1"/>
</dbReference>
<evidence type="ECO:0000259" key="1">
    <source>
        <dbReference type="PROSITE" id="PS50943"/>
    </source>
</evidence>
<proteinExistence type="predicted"/>
<feature type="domain" description="HTH cro/C1-type" evidence="1">
    <location>
        <begin position="75"/>
        <end position="129"/>
    </location>
</feature>
<evidence type="ECO:0000313" key="2">
    <source>
        <dbReference type="EMBL" id="KXP14694.1"/>
    </source>
</evidence>
<organism evidence="2 3">
    <name type="scientific">Tsukamurella pseudospumae</name>
    <dbReference type="NCBI Taxonomy" id="239498"/>
    <lineage>
        <taxon>Bacteria</taxon>
        <taxon>Bacillati</taxon>
        <taxon>Actinomycetota</taxon>
        <taxon>Actinomycetes</taxon>
        <taxon>Mycobacteriales</taxon>
        <taxon>Tsukamurellaceae</taxon>
        <taxon>Tsukamurella</taxon>
    </lineage>
</organism>
<dbReference type="InterPro" id="IPR010982">
    <property type="entry name" value="Lambda_DNA-bd_dom_sf"/>
</dbReference>
<dbReference type="RefSeq" id="WP_068569305.1">
    <property type="nucleotide sequence ID" value="NZ_LSRF01000001.1"/>
</dbReference>
<evidence type="ECO:0000313" key="3">
    <source>
        <dbReference type="Proteomes" id="UP000070258"/>
    </source>
</evidence>
<accession>A0A138AW84</accession>
<dbReference type="SUPFAM" id="SSF47413">
    <property type="entry name" value="lambda repressor-like DNA-binding domains"/>
    <property type="match status" value="1"/>
</dbReference>
<dbReference type="InterPro" id="IPR001387">
    <property type="entry name" value="Cro/C1-type_HTH"/>
</dbReference>
<dbReference type="GO" id="GO:0003677">
    <property type="term" value="F:DNA binding"/>
    <property type="evidence" value="ECO:0007669"/>
    <property type="project" value="InterPro"/>
</dbReference>
<dbReference type="SMART" id="SM00530">
    <property type="entry name" value="HTH_XRE"/>
    <property type="match status" value="1"/>
</dbReference>
<dbReference type="CDD" id="cd00093">
    <property type="entry name" value="HTH_XRE"/>
    <property type="match status" value="1"/>
</dbReference>
<dbReference type="Gene3D" id="1.10.260.40">
    <property type="entry name" value="lambda repressor-like DNA-binding domains"/>
    <property type="match status" value="1"/>
</dbReference>
<dbReference type="STRING" id="239498.AXK60_02050"/>
<dbReference type="EMBL" id="LSRF01000001">
    <property type="protein sequence ID" value="KXP14694.1"/>
    <property type="molecule type" value="Genomic_DNA"/>
</dbReference>